<name>A0A8S2IUM6_9BILA</name>
<reference evidence="2" key="1">
    <citation type="submission" date="2021-02" db="EMBL/GenBank/DDBJ databases">
        <authorList>
            <person name="Nowell W R."/>
        </authorList>
    </citation>
    <scope>NUCLEOTIDE SEQUENCE</scope>
</reference>
<dbReference type="Proteomes" id="UP000677228">
    <property type="component" value="Unassembled WGS sequence"/>
</dbReference>
<sequence>MLTSPFGRHSHPRKMRNVVNFSDSMEKAHDTLECRIKHANVGSALNVTQAFFNERNKQQTQSQQETKSALKQ</sequence>
<evidence type="ECO:0000313" key="3">
    <source>
        <dbReference type="Proteomes" id="UP000682733"/>
    </source>
</evidence>
<evidence type="ECO:0000313" key="2">
    <source>
        <dbReference type="EMBL" id="CAF3781565.1"/>
    </source>
</evidence>
<gene>
    <name evidence="1" type="ORF">OVA965_LOCUS15122</name>
    <name evidence="2" type="ORF">TMI583_LOCUS15128</name>
</gene>
<dbReference type="AlphaFoldDB" id="A0A8S2IUM6"/>
<comment type="caution">
    <text evidence="2">The sequence shown here is derived from an EMBL/GenBank/DDBJ whole genome shotgun (WGS) entry which is preliminary data.</text>
</comment>
<protein>
    <submittedName>
        <fullName evidence="2">Uncharacterized protein</fullName>
    </submittedName>
</protein>
<dbReference type="EMBL" id="CAJNOK010006727">
    <property type="protein sequence ID" value="CAF1012671.1"/>
    <property type="molecule type" value="Genomic_DNA"/>
</dbReference>
<dbReference type="EMBL" id="CAJOBA010006736">
    <property type="protein sequence ID" value="CAF3781565.1"/>
    <property type="molecule type" value="Genomic_DNA"/>
</dbReference>
<dbReference type="Proteomes" id="UP000682733">
    <property type="component" value="Unassembled WGS sequence"/>
</dbReference>
<evidence type="ECO:0000313" key="1">
    <source>
        <dbReference type="EMBL" id="CAF1012671.1"/>
    </source>
</evidence>
<organism evidence="2 3">
    <name type="scientific">Didymodactylos carnosus</name>
    <dbReference type="NCBI Taxonomy" id="1234261"/>
    <lineage>
        <taxon>Eukaryota</taxon>
        <taxon>Metazoa</taxon>
        <taxon>Spiralia</taxon>
        <taxon>Gnathifera</taxon>
        <taxon>Rotifera</taxon>
        <taxon>Eurotatoria</taxon>
        <taxon>Bdelloidea</taxon>
        <taxon>Philodinida</taxon>
        <taxon>Philodinidae</taxon>
        <taxon>Didymodactylos</taxon>
    </lineage>
</organism>
<proteinExistence type="predicted"/>
<accession>A0A8S2IUM6</accession>